<dbReference type="Gene3D" id="2.170.130.10">
    <property type="entry name" value="TonB-dependent receptor, plug domain"/>
    <property type="match status" value="1"/>
</dbReference>
<evidence type="ECO:0000256" key="1">
    <source>
        <dbReference type="ARBA" id="ARBA00004571"/>
    </source>
</evidence>
<evidence type="ECO:0000256" key="7">
    <source>
        <dbReference type="ARBA" id="ARBA00023136"/>
    </source>
</evidence>
<evidence type="ECO:0000313" key="14">
    <source>
        <dbReference type="Proteomes" id="UP000636938"/>
    </source>
</evidence>
<evidence type="ECO:0000256" key="2">
    <source>
        <dbReference type="ARBA" id="ARBA00022448"/>
    </source>
</evidence>
<keyword evidence="7 9" id="KW-0472">Membrane</keyword>
<name>A0A8X8FMQ5_9GAMM</name>
<proteinExistence type="inferred from homology"/>
<evidence type="ECO:0000256" key="5">
    <source>
        <dbReference type="ARBA" id="ARBA00022729"/>
    </source>
</evidence>
<dbReference type="PROSITE" id="PS01156">
    <property type="entry name" value="TONB_DEPENDENT_REC_2"/>
    <property type="match status" value="1"/>
</dbReference>
<dbReference type="AlphaFoldDB" id="A0A8X8FMQ5"/>
<dbReference type="RefSeq" id="WP_191770949.1">
    <property type="nucleotide sequence ID" value="NZ_JACSQS010000011.1"/>
</dbReference>
<organism evidence="13 14">
    <name type="scientific">Stenotrophomonas lacuserhaii</name>
    <dbReference type="NCBI Taxonomy" id="2760084"/>
    <lineage>
        <taxon>Bacteria</taxon>
        <taxon>Pseudomonadati</taxon>
        <taxon>Pseudomonadota</taxon>
        <taxon>Gammaproteobacteria</taxon>
        <taxon>Lysobacterales</taxon>
        <taxon>Lysobacteraceae</taxon>
        <taxon>Stenotrophomonas</taxon>
    </lineage>
</organism>
<comment type="similarity">
    <text evidence="9">Belongs to the TonB-dependent receptor family.</text>
</comment>
<protein>
    <submittedName>
        <fullName evidence="13">TonB-dependent receptor</fullName>
    </submittedName>
</protein>
<reference evidence="13 14" key="1">
    <citation type="submission" date="2020-08" db="EMBL/GenBank/DDBJ databases">
        <title>A Genomic Blueprint of the Chicken Gut Microbiome.</title>
        <authorList>
            <person name="Gilroy R."/>
            <person name="Ravi A."/>
            <person name="Getino M."/>
            <person name="Pursley I."/>
            <person name="Horton D.L."/>
            <person name="Alikhan N.-F."/>
            <person name="Baker D."/>
            <person name="Gharbi K."/>
            <person name="Hall N."/>
            <person name="Watson M."/>
            <person name="Adriaenssens E.M."/>
            <person name="Foster-Nyarko E."/>
            <person name="Jarju S."/>
            <person name="Secka A."/>
            <person name="Antonio M."/>
            <person name="Oren A."/>
            <person name="Chaudhuri R."/>
            <person name="La Ragione R.M."/>
            <person name="Hildebrand F."/>
            <person name="Pallen M.J."/>
        </authorList>
    </citation>
    <scope>NUCLEOTIDE SEQUENCE [LARGE SCALE GENOMIC DNA]</scope>
    <source>
        <strain evidence="13 14">Sa5BUN4</strain>
    </source>
</reference>
<dbReference type="InterPro" id="IPR036942">
    <property type="entry name" value="Beta-barrel_TonB_sf"/>
</dbReference>
<dbReference type="PROSITE" id="PS52016">
    <property type="entry name" value="TONB_DEPENDENT_REC_3"/>
    <property type="match status" value="1"/>
</dbReference>
<accession>A0A8X8FMQ5</accession>
<feature type="chain" id="PRO_5036476794" evidence="11">
    <location>
        <begin position="25"/>
        <end position="921"/>
    </location>
</feature>
<dbReference type="EMBL" id="JACSQS010000011">
    <property type="protein sequence ID" value="MBD7954823.1"/>
    <property type="molecule type" value="Genomic_DNA"/>
</dbReference>
<keyword evidence="6" id="KW-0798">TonB box</keyword>
<dbReference type="Proteomes" id="UP000636938">
    <property type="component" value="Unassembled WGS sequence"/>
</dbReference>
<dbReference type="InterPro" id="IPR037066">
    <property type="entry name" value="Plug_dom_sf"/>
</dbReference>
<feature type="domain" description="TonB-dependent receptor plug" evidence="12">
    <location>
        <begin position="62"/>
        <end position="165"/>
    </location>
</feature>
<evidence type="ECO:0000313" key="13">
    <source>
        <dbReference type="EMBL" id="MBD7954823.1"/>
    </source>
</evidence>
<keyword evidence="4 9" id="KW-0812">Transmembrane</keyword>
<dbReference type="CDD" id="cd01347">
    <property type="entry name" value="ligand_gated_channel"/>
    <property type="match status" value="1"/>
</dbReference>
<dbReference type="Gene3D" id="2.40.170.20">
    <property type="entry name" value="TonB-dependent receptor, beta-barrel domain"/>
    <property type="match status" value="1"/>
</dbReference>
<dbReference type="InterPro" id="IPR012910">
    <property type="entry name" value="Plug_dom"/>
</dbReference>
<keyword evidence="5 11" id="KW-0732">Signal</keyword>
<evidence type="ECO:0000256" key="4">
    <source>
        <dbReference type="ARBA" id="ARBA00022692"/>
    </source>
</evidence>
<evidence type="ECO:0000256" key="11">
    <source>
        <dbReference type="SAM" id="SignalP"/>
    </source>
</evidence>
<dbReference type="InterPro" id="IPR010104">
    <property type="entry name" value="TonB_rcpt_bac"/>
</dbReference>
<dbReference type="InterPro" id="IPR039426">
    <property type="entry name" value="TonB-dep_rcpt-like"/>
</dbReference>
<comment type="caution">
    <text evidence="13">The sequence shown here is derived from an EMBL/GenBank/DDBJ whole genome shotgun (WGS) entry which is preliminary data.</text>
</comment>
<keyword evidence="3 9" id="KW-1134">Transmembrane beta strand</keyword>
<evidence type="ECO:0000256" key="6">
    <source>
        <dbReference type="ARBA" id="ARBA00023077"/>
    </source>
</evidence>
<feature type="signal peptide" evidence="11">
    <location>
        <begin position="1"/>
        <end position="24"/>
    </location>
</feature>
<dbReference type="PANTHER" id="PTHR40980">
    <property type="entry name" value="PLUG DOMAIN-CONTAINING PROTEIN"/>
    <property type="match status" value="1"/>
</dbReference>
<keyword evidence="14" id="KW-1185">Reference proteome</keyword>
<evidence type="ECO:0000256" key="8">
    <source>
        <dbReference type="ARBA" id="ARBA00023237"/>
    </source>
</evidence>
<evidence type="ECO:0000256" key="9">
    <source>
        <dbReference type="PROSITE-ProRule" id="PRU01360"/>
    </source>
</evidence>
<feature type="short sequence motif" description="TonB C-terminal box" evidence="10">
    <location>
        <begin position="904"/>
        <end position="921"/>
    </location>
</feature>
<evidence type="ECO:0000256" key="3">
    <source>
        <dbReference type="ARBA" id="ARBA00022452"/>
    </source>
</evidence>
<comment type="subcellular location">
    <subcellularLocation>
        <location evidence="1 9">Cell outer membrane</location>
        <topology evidence="1 9">Multi-pass membrane protein</topology>
    </subcellularLocation>
</comment>
<dbReference type="NCBIfam" id="TIGR01782">
    <property type="entry name" value="TonB-Xanth-Caul"/>
    <property type="match status" value="1"/>
</dbReference>
<evidence type="ECO:0000256" key="10">
    <source>
        <dbReference type="PROSITE-ProRule" id="PRU10144"/>
    </source>
</evidence>
<dbReference type="Pfam" id="PF07715">
    <property type="entry name" value="Plug"/>
    <property type="match status" value="1"/>
</dbReference>
<dbReference type="SUPFAM" id="SSF56935">
    <property type="entry name" value="Porins"/>
    <property type="match status" value="1"/>
</dbReference>
<evidence type="ECO:0000259" key="12">
    <source>
        <dbReference type="Pfam" id="PF07715"/>
    </source>
</evidence>
<sequence>MSNHKRNALSLALAVALSPVLAFAQSTTSTTATGQTGSAATNLDAVQVTGIRRGIENAIAVKQDATSVVEVISAEDIGKLPDVSIAESLARLPGLAAQRVAGRAQVISVRGLSPDFATTLLNGREVVSTGDNRSVEFDQYPSELVNGVTVYKTPDAALVGQGLSGTIDMQTARPLSFPDRVIAVSGRYQKSSLGEAAGVDEFGNRFSASYIDQFLDKTLGIAIGYAHSDNPIQENQVGLYEPWTTENTDNGNRPGLAPGVAFSDGIKALRRTGNNKRDGLMATVQFRPSNSWTSTLDAFHTEAEQIDTANQFEVNLSNFNGGYTPGLLISNPQVNADGTFAGGTASGVYPLVRGMYNKREDKIDAFGWNNEFTFGNGVKLVADVNYSKATRDELNLENNLQLTPMPQLDTIGLVVNPNGFSQITPGLDYSNPDALFLTNTIYGSGYGKVPTVEDRLKGARVALTLPAPEGLSSVFADFDIGVNYADRQKDKTQAEGNILLGAQGDANIAADLQRDRVNLGFAGIGYIPAWNVPAAVERYMEFNPVTDLDYLIPKSWTVQEKITTAWLRANINTDIGVVGVRGNIGVQMQHADQSSQSNYFDRSRPAGQNVLPIDAGKTYNDWLPSLNLAFMFPHQQTLRFAAAKQVARPRVDQMRAGLEFGVDTATGRPGGSGGNPLLDPWRATALDLSYEKYFGERAYVAAAVFYKDLKSYVYTQSVDDYDFSDLLASYVPPPGMVAPVLQTGTFSSPQNGKGGTLRGLELTASLPLDMFTDALRGFGVQASATFNDSDIEILDPESASSVGSDPIALPGLSDRVYNFTAYFERNGFEARVSQRRRSDFIGEIGNFNGNRTLRYVVGENVTDAQVSYTFSDSSAMAGLTLLLQGTNLTNEPYRTYAGTTDRPLEYVEWGRTYMLGVNYKF</sequence>
<keyword evidence="8 9" id="KW-0998">Cell outer membrane</keyword>
<keyword evidence="2 9" id="KW-0813">Transport</keyword>
<keyword evidence="13" id="KW-0675">Receptor</keyword>
<dbReference type="GO" id="GO:0009279">
    <property type="term" value="C:cell outer membrane"/>
    <property type="evidence" value="ECO:0007669"/>
    <property type="project" value="UniProtKB-SubCell"/>
</dbReference>
<dbReference type="PANTHER" id="PTHR40980:SF3">
    <property type="entry name" value="TONB-DEPENDENT RECEPTOR-LIKE BETA-BARREL DOMAIN-CONTAINING PROTEIN"/>
    <property type="match status" value="1"/>
</dbReference>
<dbReference type="InterPro" id="IPR010917">
    <property type="entry name" value="TonB_rcpt_CS"/>
</dbReference>
<gene>
    <name evidence="13" type="ORF">H9654_11500</name>
</gene>